<dbReference type="Proteomes" id="UP000655751">
    <property type="component" value="Unassembled WGS sequence"/>
</dbReference>
<dbReference type="Gene3D" id="3.40.50.2000">
    <property type="entry name" value="Glycogen Phosphorylase B"/>
    <property type="match status" value="1"/>
</dbReference>
<dbReference type="PANTHER" id="PTHR48050">
    <property type="entry name" value="STEROL 3-BETA-GLUCOSYLTRANSFERASE"/>
    <property type="match status" value="1"/>
</dbReference>
<sequence>MRGYVTTGPAIDPAALTAPGNVEIVATAPHSHVLAHANAVITHAGHGTVVRALAAGVPILALPHGRDQADNAVRVSTRGAGITLSRKASPRKIATATQRLLTNVGYREAAARLGVTIRRDAQAGDLIAELEEAGSARTEAVGTTRCMGAVPAARLG</sequence>
<evidence type="ECO:0000259" key="1">
    <source>
        <dbReference type="Pfam" id="PF06722"/>
    </source>
</evidence>
<dbReference type="Pfam" id="PF06722">
    <property type="entry name" value="EryCIII-like_C"/>
    <property type="match status" value="1"/>
</dbReference>
<dbReference type="SUPFAM" id="SSF53756">
    <property type="entry name" value="UDP-Glycosyltransferase/glycogen phosphorylase"/>
    <property type="match status" value="1"/>
</dbReference>
<keyword evidence="3" id="KW-1185">Reference proteome</keyword>
<dbReference type="InterPro" id="IPR050426">
    <property type="entry name" value="Glycosyltransferase_28"/>
</dbReference>
<dbReference type="GO" id="GO:0016757">
    <property type="term" value="F:glycosyltransferase activity"/>
    <property type="evidence" value="ECO:0007669"/>
    <property type="project" value="UniProtKB-ARBA"/>
</dbReference>
<evidence type="ECO:0000313" key="2">
    <source>
        <dbReference type="EMBL" id="MBH0776745.1"/>
    </source>
</evidence>
<dbReference type="PANTHER" id="PTHR48050:SF13">
    <property type="entry name" value="STEROL 3-BETA-GLUCOSYLTRANSFERASE UGT80A2"/>
    <property type="match status" value="1"/>
</dbReference>
<dbReference type="InterPro" id="IPR010610">
    <property type="entry name" value="EryCIII-like_C"/>
</dbReference>
<feature type="domain" description="Erythromycin biosynthesis protein CIII-like C-terminal" evidence="1">
    <location>
        <begin position="17"/>
        <end position="114"/>
    </location>
</feature>
<dbReference type="EMBL" id="JADMLG010000003">
    <property type="protein sequence ID" value="MBH0776745.1"/>
    <property type="molecule type" value="Genomic_DNA"/>
</dbReference>
<protein>
    <recommendedName>
        <fullName evidence="1">Erythromycin biosynthesis protein CIII-like C-terminal domain-containing protein</fullName>
    </recommendedName>
</protein>
<name>A0A931IA90_9NOCA</name>
<evidence type="ECO:0000313" key="3">
    <source>
        <dbReference type="Proteomes" id="UP000655751"/>
    </source>
</evidence>
<gene>
    <name evidence="2" type="ORF">IT779_10660</name>
</gene>
<comment type="caution">
    <text evidence="2">The sequence shown here is derived from an EMBL/GenBank/DDBJ whole genome shotgun (WGS) entry which is preliminary data.</text>
</comment>
<reference evidence="2" key="1">
    <citation type="submission" date="2020-11" db="EMBL/GenBank/DDBJ databases">
        <title>Nocardia NEAU-351.nov., a novel actinomycete isolated from the cow dung.</title>
        <authorList>
            <person name="Zhang X."/>
        </authorList>
    </citation>
    <scope>NUCLEOTIDE SEQUENCE</scope>
    <source>
        <strain evidence="2">NEAU-351</strain>
    </source>
</reference>
<proteinExistence type="predicted"/>
<accession>A0A931IA90</accession>
<organism evidence="2 3">
    <name type="scientific">Nocardia bovistercoris</name>
    <dbReference type="NCBI Taxonomy" id="2785916"/>
    <lineage>
        <taxon>Bacteria</taxon>
        <taxon>Bacillati</taxon>
        <taxon>Actinomycetota</taxon>
        <taxon>Actinomycetes</taxon>
        <taxon>Mycobacteriales</taxon>
        <taxon>Nocardiaceae</taxon>
        <taxon>Nocardia</taxon>
    </lineage>
</organism>
<dbReference type="AlphaFoldDB" id="A0A931IA90"/>